<comment type="similarity">
    <text evidence="2">Belongs to the class-I pyridoxal-phosphate-dependent aminotransferase family.</text>
</comment>
<keyword evidence="4 8" id="KW-0032">Aminotransferase</keyword>
<comment type="subunit">
    <text evidence="3">Homodimer.</text>
</comment>
<dbReference type="RefSeq" id="WP_102065474.1">
    <property type="nucleotide sequence ID" value="NZ_PKQE01000002.1"/>
</dbReference>
<name>A0A2N4TRP4_RALPI</name>
<feature type="domain" description="Aminotransferase class I/classII large" evidence="7">
    <location>
        <begin position="58"/>
        <end position="407"/>
    </location>
</feature>
<dbReference type="GO" id="GO:0008483">
    <property type="term" value="F:transaminase activity"/>
    <property type="evidence" value="ECO:0007669"/>
    <property type="project" value="UniProtKB-KW"/>
</dbReference>
<comment type="cofactor">
    <cofactor evidence="1">
        <name>pyridoxal 5'-phosphate</name>
        <dbReference type="ChEBI" id="CHEBI:597326"/>
    </cofactor>
</comment>
<dbReference type="Gene3D" id="3.90.1150.10">
    <property type="entry name" value="Aspartate Aminotransferase, domain 1"/>
    <property type="match status" value="1"/>
</dbReference>
<dbReference type="FunFam" id="3.40.640.10:FF:000053">
    <property type="entry name" value="Aminotransferase, class I"/>
    <property type="match status" value="1"/>
</dbReference>
<evidence type="ECO:0000256" key="3">
    <source>
        <dbReference type="ARBA" id="ARBA00011738"/>
    </source>
</evidence>
<dbReference type="InterPro" id="IPR015422">
    <property type="entry name" value="PyrdxlP-dep_Trfase_small"/>
</dbReference>
<evidence type="ECO:0000256" key="1">
    <source>
        <dbReference type="ARBA" id="ARBA00001933"/>
    </source>
</evidence>
<dbReference type="CDD" id="cd00609">
    <property type="entry name" value="AAT_like"/>
    <property type="match status" value="1"/>
</dbReference>
<dbReference type="Pfam" id="PF00155">
    <property type="entry name" value="Aminotran_1_2"/>
    <property type="match status" value="1"/>
</dbReference>
<dbReference type="GO" id="GO:1901605">
    <property type="term" value="P:alpha-amino acid metabolic process"/>
    <property type="evidence" value="ECO:0007669"/>
    <property type="project" value="TreeGrafter"/>
</dbReference>
<organism evidence="8 9">
    <name type="scientific">Ralstonia pickettii</name>
    <name type="common">Burkholderia pickettii</name>
    <dbReference type="NCBI Taxonomy" id="329"/>
    <lineage>
        <taxon>Bacteria</taxon>
        <taxon>Pseudomonadati</taxon>
        <taxon>Pseudomonadota</taxon>
        <taxon>Betaproteobacteria</taxon>
        <taxon>Burkholderiales</taxon>
        <taxon>Burkholderiaceae</taxon>
        <taxon>Ralstonia</taxon>
    </lineage>
</organism>
<comment type="caution">
    <text evidence="8">The sequence shown here is derived from an EMBL/GenBank/DDBJ whole genome shotgun (WGS) entry which is preliminary data.</text>
</comment>
<evidence type="ECO:0000256" key="5">
    <source>
        <dbReference type="ARBA" id="ARBA00022679"/>
    </source>
</evidence>
<evidence type="ECO:0000256" key="6">
    <source>
        <dbReference type="ARBA" id="ARBA00022898"/>
    </source>
</evidence>
<dbReference type="Gene3D" id="3.40.640.10">
    <property type="entry name" value="Type I PLP-dependent aspartate aminotransferase-like (Major domain)"/>
    <property type="match status" value="1"/>
</dbReference>
<protein>
    <submittedName>
        <fullName evidence="8">2-aminoadipate aminotransferase</fullName>
    </submittedName>
</protein>
<dbReference type="GO" id="GO:0030170">
    <property type="term" value="F:pyridoxal phosphate binding"/>
    <property type="evidence" value="ECO:0007669"/>
    <property type="project" value="InterPro"/>
</dbReference>
<dbReference type="AlphaFoldDB" id="A0A2N4TRP4"/>
<sequence>MTGPHTPAAMPGFAAPFANPAGSPIRELFPYLSQPGMISLAGGYPSPSLFDAEGLAHAAAQAMTGDAQALQYGATEGLPVLRTALAALMEARGIQASAEQVMVTTGSQQAFDLLVRVLIEPGDTVLVEVPAYPATLQALRLAQARIVPVPMDEHGLQTDALADLLHQLPAAQRPKLLYTVPNFSNPRGTLLAVQRREALVQLACAHGFWVVEDDPYGELRFDTAEGDAAAMPPTLRAVGDRLAVGGMNPVVYLSSLSKTVAPALRIGWMLADASLLRRCAIAKQTVDLCTSPLAQMVAARYLESGRYPATVQRARVEYQRRMQALVQGITTQLDGRVQCAAPAGGMFVWATFAQSIDPQALFDAAVSQQVLYVPGKAFYPDNAELNTMRLSFAAPEVPQIEQAVQRLAAAVALAMR</sequence>
<dbReference type="PANTHER" id="PTHR42790">
    <property type="entry name" value="AMINOTRANSFERASE"/>
    <property type="match status" value="1"/>
</dbReference>
<dbReference type="InterPro" id="IPR050859">
    <property type="entry name" value="Class-I_PLP-dep_aminotransf"/>
</dbReference>
<gene>
    <name evidence="8" type="ORF">C0Q88_10380</name>
</gene>
<evidence type="ECO:0000313" key="9">
    <source>
        <dbReference type="Proteomes" id="UP000234456"/>
    </source>
</evidence>
<evidence type="ECO:0000259" key="7">
    <source>
        <dbReference type="Pfam" id="PF00155"/>
    </source>
</evidence>
<dbReference type="InterPro" id="IPR004839">
    <property type="entry name" value="Aminotransferase_I/II_large"/>
</dbReference>
<evidence type="ECO:0000256" key="4">
    <source>
        <dbReference type="ARBA" id="ARBA00022576"/>
    </source>
</evidence>
<evidence type="ECO:0000313" key="8">
    <source>
        <dbReference type="EMBL" id="PLC42374.1"/>
    </source>
</evidence>
<accession>A0A2N4TRP4</accession>
<dbReference type="OrthoDB" id="9804020at2"/>
<dbReference type="InterPro" id="IPR015421">
    <property type="entry name" value="PyrdxlP-dep_Trfase_major"/>
</dbReference>
<dbReference type="Proteomes" id="UP000234456">
    <property type="component" value="Unassembled WGS sequence"/>
</dbReference>
<dbReference type="EMBL" id="PKQE01000002">
    <property type="protein sequence ID" value="PLC42374.1"/>
    <property type="molecule type" value="Genomic_DNA"/>
</dbReference>
<keyword evidence="6" id="KW-0663">Pyridoxal phosphate</keyword>
<evidence type="ECO:0000256" key="2">
    <source>
        <dbReference type="ARBA" id="ARBA00007441"/>
    </source>
</evidence>
<dbReference type="InterPro" id="IPR015424">
    <property type="entry name" value="PyrdxlP-dep_Trfase"/>
</dbReference>
<keyword evidence="5 8" id="KW-0808">Transferase</keyword>
<dbReference type="PANTHER" id="PTHR42790:SF19">
    <property type="entry name" value="KYNURENINE_ALPHA-AMINOADIPATE AMINOTRANSFERASE, MITOCHONDRIAL"/>
    <property type="match status" value="1"/>
</dbReference>
<proteinExistence type="inferred from homology"/>
<reference evidence="8 9" key="1">
    <citation type="submission" date="2017-12" db="EMBL/GenBank/DDBJ databases">
        <title>Draft genome sequence of Ralstonia pickettii 52.</title>
        <authorList>
            <person name="Zheng B."/>
        </authorList>
    </citation>
    <scope>NUCLEOTIDE SEQUENCE [LARGE SCALE GENOMIC DNA]</scope>
    <source>
        <strain evidence="8 9">52</strain>
    </source>
</reference>
<dbReference type="SUPFAM" id="SSF53383">
    <property type="entry name" value="PLP-dependent transferases"/>
    <property type="match status" value="1"/>
</dbReference>